<gene>
    <name evidence="2" type="ORF">COU02_01245</name>
</gene>
<evidence type="ECO:0000256" key="1">
    <source>
        <dbReference type="ARBA" id="ARBA00009981"/>
    </source>
</evidence>
<name>A0A2H0UXY0_9BACT</name>
<sequence>MDFDDIRQFISADGEKVILVEDGKPTIVLMSFDTYRKNFNFNKEEKQQEVVQKGKEDLTLEDLPF</sequence>
<evidence type="ECO:0008006" key="4">
    <source>
        <dbReference type="Google" id="ProtNLM"/>
    </source>
</evidence>
<dbReference type="SUPFAM" id="SSF143120">
    <property type="entry name" value="YefM-like"/>
    <property type="match status" value="1"/>
</dbReference>
<evidence type="ECO:0000313" key="2">
    <source>
        <dbReference type="EMBL" id="PIR91059.1"/>
    </source>
</evidence>
<dbReference type="AlphaFoldDB" id="A0A2H0UXY0"/>
<evidence type="ECO:0000313" key="3">
    <source>
        <dbReference type="Proteomes" id="UP000230882"/>
    </source>
</evidence>
<dbReference type="Proteomes" id="UP000230882">
    <property type="component" value="Unassembled WGS sequence"/>
</dbReference>
<comment type="caution">
    <text evidence="2">The sequence shown here is derived from an EMBL/GenBank/DDBJ whole genome shotgun (WGS) entry which is preliminary data.</text>
</comment>
<accession>A0A2H0UXY0</accession>
<dbReference type="EMBL" id="PFAU01000032">
    <property type="protein sequence ID" value="PIR91059.1"/>
    <property type="molecule type" value="Genomic_DNA"/>
</dbReference>
<comment type="similarity">
    <text evidence="1">Belongs to the phD/YefM antitoxin family.</text>
</comment>
<reference evidence="3" key="1">
    <citation type="submission" date="2017-09" db="EMBL/GenBank/DDBJ databases">
        <title>Depth-based differentiation of microbial function through sediment-hosted aquifers and enrichment of novel symbionts in the deep terrestrial subsurface.</title>
        <authorList>
            <person name="Probst A.J."/>
            <person name="Ladd B."/>
            <person name="Jarett J.K."/>
            <person name="Geller-Mcgrath D.E."/>
            <person name="Sieber C.M.K."/>
            <person name="Emerson J.B."/>
            <person name="Anantharaman K."/>
            <person name="Thomas B.C."/>
            <person name="Malmstrom R."/>
            <person name="Stieglmeier M."/>
            <person name="Klingl A."/>
            <person name="Woyke T."/>
            <person name="Ryan C.M."/>
            <person name="Banfield J.F."/>
        </authorList>
    </citation>
    <scope>NUCLEOTIDE SEQUENCE [LARGE SCALE GENOMIC DNA]</scope>
</reference>
<organism evidence="2 3">
    <name type="scientific">bacterium (Candidatus Gribaldobacteria) CG10_big_fil_rev_8_21_14_0_10_37_46</name>
    <dbReference type="NCBI Taxonomy" id="2014276"/>
    <lineage>
        <taxon>Bacteria</taxon>
        <taxon>Candidatus Gribaldobacteria</taxon>
    </lineage>
</organism>
<dbReference type="InterPro" id="IPR036165">
    <property type="entry name" value="YefM-like_sf"/>
</dbReference>
<proteinExistence type="inferred from homology"/>
<protein>
    <recommendedName>
        <fullName evidence="4">Prevent-host-death protein</fullName>
    </recommendedName>
</protein>